<reference evidence="1 2" key="1">
    <citation type="submission" date="2024-10" db="EMBL/GenBank/DDBJ databases">
        <title>The Natural Products Discovery Center: Release of the First 8490 Sequenced Strains for Exploring Actinobacteria Biosynthetic Diversity.</title>
        <authorList>
            <person name="Kalkreuter E."/>
            <person name="Kautsar S.A."/>
            <person name="Yang D."/>
            <person name="Bader C.D."/>
            <person name="Teijaro C.N."/>
            <person name="Fluegel L."/>
            <person name="Davis C.M."/>
            <person name="Simpson J.R."/>
            <person name="Lauterbach L."/>
            <person name="Steele A.D."/>
            <person name="Gui C."/>
            <person name="Meng S."/>
            <person name="Li G."/>
            <person name="Viehrig K."/>
            <person name="Ye F."/>
            <person name="Su P."/>
            <person name="Kiefer A.F."/>
            <person name="Nichols A."/>
            <person name="Cepeda A.J."/>
            <person name="Yan W."/>
            <person name="Fan B."/>
            <person name="Jiang Y."/>
            <person name="Adhikari A."/>
            <person name="Zheng C.-J."/>
            <person name="Schuster L."/>
            <person name="Cowan T.M."/>
            <person name="Smanski M.J."/>
            <person name="Chevrette M.G."/>
            <person name="De Carvalho L.P.S."/>
            <person name="Shen B."/>
        </authorList>
    </citation>
    <scope>NUCLEOTIDE SEQUENCE [LARGE SCALE GENOMIC DNA]</scope>
    <source>
        <strain evidence="1 2">NPDC005497</strain>
    </source>
</reference>
<name>A0ABW6NAE5_9ACTN</name>
<comment type="caution">
    <text evidence="1">The sequence shown here is derived from an EMBL/GenBank/DDBJ whole genome shotgun (WGS) entry which is preliminary data.</text>
</comment>
<dbReference type="Pfam" id="PF19586">
    <property type="entry name" value="DUF6093"/>
    <property type="match status" value="1"/>
</dbReference>
<evidence type="ECO:0000313" key="1">
    <source>
        <dbReference type="EMBL" id="MFF0009587.1"/>
    </source>
</evidence>
<dbReference type="RefSeq" id="WP_389835532.1">
    <property type="nucleotide sequence ID" value="NZ_JBIAJP010000021.1"/>
</dbReference>
<sequence length="147" mass="15401">MAGLDLSGIAAFVEGLVLLDTVRFTAPAAGPPVFDPATGLYTYPDGDLIYEGPGAVQVSGTSDGVTAMPIPNLPWTDETRSRYKALTPRSAPIAQRDTIVTVVAIHPRGDLTMLGRQWRALDPSVGGTLGVIRITGLDQIQQNGTAA</sequence>
<accession>A0ABW6NAE5</accession>
<evidence type="ECO:0000313" key="2">
    <source>
        <dbReference type="Proteomes" id="UP001601422"/>
    </source>
</evidence>
<keyword evidence="2" id="KW-1185">Reference proteome</keyword>
<dbReference type="Proteomes" id="UP001601422">
    <property type="component" value="Unassembled WGS sequence"/>
</dbReference>
<proteinExistence type="predicted"/>
<organism evidence="1 2">
    <name type="scientific">Streptomyces tibetensis</name>
    <dbReference type="NCBI Taxonomy" id="2382123"/>
    <lineage>
        <taxon>Bacteria</taxon>
        <taxon>Bacillati</taxon>
        <taxon>Actinomycetota</taxon>
        <taxon>Actinomycetes</taxon>
        <taxon>Kitasatosporales</taxon>
        <taxon>Streptomycetaceae</taxon>
        <taxon>Streptomyces</taxon>
    </lineage>
</organism>
<gene>
    <name evidence="1" type="ORF">ACFYQT_40035</name>
</gene>
<dbReference type="InterPro" id="IPR046075">
    <property type="entry name" value="DUF6093"/>
</dbReference>
<protein>
    <submittedName>
        <fullName evidence="1">DUF6093 family protein</fullName>
    </submittedName>
</protein>
<dbReference type="EMBL" id="JBIAJP010000021">
    <property type="protein sequence ID" value="MFF0009587.1"/>
    <property type="molecule type" value="Genomic_DNA"/>
</dbReference>